<dbReference type="EMBL" id="JAJJMB010003726">
    <property type="protein sequence ID" value="KAI3945704.1"/>
    <property type="molecule type" value="Genomic_DNA"/>
</dbReference>
<evidence type="ECO:0000313" key="2">
    <source>
        <dbReference type="EMBL" id="KAI3945704.1"/>
    </source>
</evidence>
<feature type="non-terminal residue" evidence="2">
    <location>
        <position position="1"/>
    </location>
</feature>
<dbReference type="AlphaFoldDB" id="A0AAD4TA04"/>
<name>A0AAD4TA04_9MAGN</name>
<keyword evidence="3" id="KW-1185">Reference proteome</keyword>
<feature type="domain" description="F-box associated beta-propeller type 3" evidence="1">
    <location>
        <begin position="53"/>
        <end position="153"/>
    </location>
</feature>
<evidence type="ECO:0000313" key="3">
    <source>
        <dbReference type="Proteomes" id="UP001202328"/>
    </source>
</evidence>
<dbReference type="Pfam" id="PF08268">
    <property type="entry name" value="FBA_3"/>
    <property type="match status" value="1"/>
</dbReference>
<sequence>MASKRQKQIITQPDSQNTVMISKTKKKVGNDGDSEEFIREIDGANGVIKSDGIAYDATAKKYKVVCFYKRKRQYIFKIVTVDVKSDSWRNVVALSSPRLLDDYEALFANGSLNWLTHDRYYMSGCKVDQGKILSLDVSKEKIYTLDYPKGVSDENEENQRKQNEHNEWLEYNIEILQNNDVPKLFHNFKSNNCVGIIKNPTIKNIFWNTNVRILDEPDERGFISFYTTEDYSYDVELKTFDFICQHRGIFVKWDLNSLAHFQSTFA</sequence>
<dbReference type="InterPro" id="IPR013187">
    <property type="entry name" value="F-box-assoc_dom_typ3"/>
</dbReference>
<accession>A0AAD4TA04</accession>
<dbReference type="Proteomes" id="UP001202328">
    <property type="component" value="Unassembled WGS sequence"/>
</dbReference>
<comment type="caution">
    <text evidence="2">The sequence shown here is derived from an EMBL/GenBank/DDBJ whole genome shotgun (WGS) entry which is preliminary data.</text>
</comment>
<organism evidence="2 3">
    <name type="scientific">Papaver atlanticum</name>
    <dbReference type="NCBI Taxonomy" id="357466"/>
    <lineage>
        <taxon>Eukaryota</taxon>
        <taxon>Viridiplantae</taxon>
        <taxon>Streptophyta</taxon>
        <taxon>Embryophyta</taxon>
        <taxon>Tracheophyta</taxon>
        <taxon>Spermatophyta</taxon>
        <taxon>Magnoliopsida</taxon>
        <taxon>Ranunculales</taxon>
        <taxon>Papaveraceae</taxon>
        <taxon>Papaveroideae</taxon>
        <taxon>Papaver</taxon>
    </lineage>
</organism>
<evidence type="ECO:0000259" key="1">
    <source>
        <dbReference type="Pfam" id="PF08268"/>
    </source>
</evidence>
<protein>
    <recommendedName>
        <fullName evidence="1">F-box associated beta-propeller type 3 domain-containing protein</fullName>
    </recommendedName>
</protein>
<reference evidence="2" key="1">
    <citation type="submission" date="2022-04" db="EMBL/GenBank/DDBJ databases">
        <title>A functionally conserved STORR gene fusion in Papaver species that diverged 16.8 million years ago.</title>
        <authorList>
            <person name="Catania T."/>
        </authorList>
    </citation>
    <scope>NUCLEOTIDE SEQUENCE</scope>
    <source>
        <strain evidence="2">S-188037</strain>
    </source>
</reference>
<gene>
    <name evidence="2" type="ORF">MKW98_022978</name>
</gene>
<proteinExistence type="predicted"/>